<comment type="pathway">
    <text evidence="2 8">Glycolipid biosynthesis; glycosylphosphatidylinositol-anchor biosynthesis.</text>
</comment>
<comment type="subcellular location">
    <subcellularLocation>
        <location evidence="8">Endoplasmic reticulum membrane</location>
        <topology evidence="8">Multi-pass membrane protein</topology>
    </subcellularLocation>
    <subcellularLocation>
        <location evidence="1">Membrane</location>
        <topology evidence="1">Multi-pass membrane protein</topology>
    </subcellularLocation>
</comment>
<keyword evidence="8" id="KW-0256">Endoplasmic reticulum</keyword>
<dbReference type="GO" id="GO:0006506">
    <property type="term" value="P:GPI anchor biosynthetic process"/>
    <property type="evidence" value="ECO:0007669"/>
    <property type="project" value="UniProtKB-UniPathway"/>
</dbReference>
<dbReference type="Pfam" id="PF06423">
    <property type="entry name" value="GWT1"/>
    <property type="match status" value="1"/>
</dbReference>
<feature type="transmembrane region" description="Helical" evidence="8">
    <location>
        <begin position="86"/>
        <end position="106"/>
    </location>
</feature>
<comment type="function">
    <text evidence="8">A acetyltransferase, which acetylates the inositol ring of phosphatidylinositol during biosynthesis of GPI-anchor.</text>
</comment>
<name>T0MFE5_9MICR</name>
<feature type="transmembrane region" description="Helical" evidence="8">
    <location>
        <begin position="273"/>
        <end position="290"/>
    </location>
</feature>
<evidence type="ECO:0000256" key="1">
    <source>
        <dbReference type="ARBA" id="ARBA00004141"/>
    </source>
</evidence>
<evidence type="ECO:0000256" key="2">
    <source>
        <dbReference type="ARBA" id="ARBA00004687"/>
    </source>
</evidence>
<evidence type="ECO:0000313" key="11">
    <source>
        <dbReference type="Proteomes" id="UP000053780"/>
    </source>
</evidence>
<feature type="transmembrane region" description="Helical" evidence="8">
    <location>
        <begin position="205"/>
        <end position="223"/>
    </location>
</feature>
<dbReference type="Proteomes" id="UP000053780">
    <property type="component" value="Unassembled WGS sequence"/>
</dbReference>
<evidence type="ECO:0000256" key="8">
    <source>
        <dbReference type="RuleBase" id="RU280819"/>
    </source>
</evidence>
<dbReference type="EC" id="2.3.-.-" evidence="8"/>
<dbReference type="OrthoDB" id="15270at2759"/>
<keyword evidence="8" id="KW-0012">Acyltransferase</keyword>
<feature type="transmembrane region" description="Helical" evidence="8">
    <location>
        <begin position="243"/>
        <end position="261"/>
    </location>
</feature>
<reference evidence="10 11" key="1">
    <citation type="journal article" date="2013" name="BMC Genomics">
        <title>Genome sequencing and comparative genomics of honey bee microsporidia, Nosema apis reveal novel insights into host-parasite interactions.</title>
        <authorList>
            <person name="Chen Yp."/>
            <person name="Pettis J.S."/>
            <person name="Zhao Y."/>
            <person name="Liu X."/>
            <person name="Tallon L.J."/>
            <person name="Sadzewicz L.D."/>
            <person name="Li R."/>
            <person name="Zheng H."/>
            <person name="Huang S."/>
            <person name="Zhang X."/>
            <person name="Hamilton M.C."/>
            <person name="Pernal S.F."/>
            <person name="Melathopoulos A.P."/>
            <person name="Yan X."/>
            <person name="Evans J.D."/>
        </authorList>
    </citation>
    <scope>NUCLEOTIDE SEQUENCE [LARGE SCALE GENOMIC DNA]</scope>
    <source>
        <strain evidence="10 11">BRL 01</strain>
    </source>
</reference>
<evidence type="ECO:0000256" key="5">
    <source>
        <dbReference type="ARBA" id="ARBA00022692"/>
    </source>
</evidence>
<evidence type="ECO:0000256" key="3">
    <source>
        <dbReference type="ARBA" id="ARBA00007559"/>
    </source>
</evidence>
<keyword evidence="9" id="KW-0175">Coiled coil</keyword>
<feature type="transmembrane region" description="Helical" evidence="8">
    <location>
        <begin position="302"/>
        <end position="320"/>
    </location>
</feature>
<feature type="coiled-coil region" evidence="9">
    <location>
        <begin position="387"/>
        <end position="421"/>
    </location>
</feature>
<sequence length="568" mass="67471">MKSINVNFTEILTINSISIISLLSYNTLKKNNVFLEYIYWIIPQYLIIMYPSEKQNLLVLLFNLIDFNKIRYKKVNLKNISHCNRNVVTFIRSIVALQTAICILGADFKSVFPEKFLKQKSYGLSLMDIGVGSYLFNGGIFAHKCKWKNIIYLFLLGIIRLLFIKIFNLQVDVYEYGEHSNFYFILGSVHLLYKLIPKHNFYYKYIGYVILFIFTVITKLFHINEFILNDNRNSFLQKNKESFYVLIPFVSFFMIIQHLSDKIFNNKFKMYNLLKYSLLFYCLLLISLQIELPSRRLGNLSYLFYILFSHTLIMVGYYFVGVLTEFKTYKIIEYVSANMMKNFLITNIIVLVLKKCISFNKKQCDTYSRNGLSKENIVDQMMRKDAISRLFAQTQCYNEEVRNLEKNKTEKKMKYDKIANELGLLDECKTKIILCVLIWDGILNRYYSKHRMNLILTTELYYRKCDRINETLEAYQQINFCPMTINKNKKFLSPFTMKPIELFDIGNKGFLNKNEQLIFDIFNNCYQYNSDDILGMEINETNINELINKFDLKINKNDVKELVNFINR</sequence>
<dbReference type="HOGENOM" id="CLU_479872_0_0_1"/>
<keyword evidence="5 8" id="KW-0812">Transmembrane</keyword>
<dbReference type="AlphaFoldDB" id="T0MFE5"/>
<evidence type="ECO:0000256" key="6">
    <source>
        <dbReference type="ARBA" id="ARBA00022989"/>
    </source>
</evidence>
<dbReference type="InterPro" id="IPR009447">
    <property type="entry name" value="PIGW/GWT1"/>
</dbReference>
<comment type="similarity">
    <text evidence="3 8">Belongs to the PIGW family.</text>
</comment>
<proteinExistence type="inferred from homology"/>
<feature type="transmembrane region" description="Helical" evidence="8">
    <location>
        <begin position="332"/>
        <end position="353"/>
    </location>
</feature>
<keyword evidence="4 8" id="KW-0337">GPI-anchor biosynthesis</keyword>
<organism evidence="10 11">
    <name type="scientific">Vairimorpha apis BRL 01</name>
    <dbReference type="NCBI Taxonomy" id="1037528"/>
    <lineage>
        <taxon>Eukaryota</taxon>
        <taxon>Fungi</taxon>
        <taxon>Fungi incertae sedis</taxon>
        <taxon>Microsporidia</taxon>
        <taxon>Nosematidae</taxon>
        <taxon>Vairimorpha</taxon>
    </lineage>
</organism>
<evidence type="ECO:0000313" key="10">
    <source>
        <dbReference type="EMBL" id="EQB61796.1"/>
    </source>
</evidence>
<evidence type="ECO:0000256" key="7">
    <source>
        <dbReference type="ARBA" id="ARBA00023136"/>
    </source>
</evidence>
<dbReference type="VEuPathDB" id="MicrosporidiaDB:NAPIS_ORF00645"/>
<keyword evidence="11" id="KW-1185">Reference proteome</keyword>
<feature type="transmembrane region" description="Helical" evidence="8">
    <location>
        <begin position="126"/>
        <end position="143"/>
    </location>
</feature>
<evidence type="ECO:0000256" key="9">
    <source>
        <dbReference type="SAM" id="Coils"/>
    </source>
</evidence>
<keyword evidence="8" id="KW-0808">Transferase</keyword>
<dbReference type="EMBL" id="KE647090">
    <property type="protein sequence ID" value="EQB61796.1"/>
    <property type="molecule type" value="Genomic_DNA"/>
</dbReference>
<gene>
    <name evidence="10" type="ORF">NAPIS_ORF00645</name>
</gene>
<keyword evidence="7 8" id="KW-0472">Membrane</keyword>
<dbReference type="GO" id="GO:0032216">
    <property type="term" value="F:glucosaminyl-phosphatidylinositol O-acyltransferase activity"/>
    <property type="evidence" value="ECO:0007669"/>
    <property type="project" value="TreeGrafter"/>
</dbReference>
<dbReference type="PANTHER" id="PTHR20661:SF0">
    <property type="entry name" value="PHOSPHATIDYLINOSITOL-GLYCAN BIOSYNTHESIS CLASS W PROTEIN"/>
    <property type="match status" value="1"/>
</dbReference>
<dbReference type="UniPathway" id="UPA00196"/>
<keyword evidence="6 8" id="KW-1133">Transmembrane helix</keyword>
<comment type="caution">
    <text evidence="8">Lacks conserved residue(s) required for the propagation of feature annotation.</text>
</comment>
<evidence type="ECO:0000256" key="4">
    <source>
        <dbReference type="ARBA" id="ARBA00022502"/>
    </source>
</evidence>
<dbReference type="GO" id="GO:0005789">
    <property type="term" value="C:endoplasmic reticulum membrane"/>
    <property type="evidence" value="ECO:0007669"/>
    <property type="project" value="UniProtKB-SubCell"/>
</dbReference>
<accession>T0MFE5</accession>
<dbReference type="PANTHER" id="PTHR20661">
    <property type="entry name" value="PHOSPHATIDYLINOSITOL-GLYCAN BIOSYNTHESIS CLASS W PROTEIN"/>
    <property type="match status" value="1"/>
</dbReference>
<protein>
    <recommendedName>
        <fullName evidence="8">GPI-anchored wall transfer protein</fullName>
        <ecNumber evidence="8">2.3.-.-</ecNumber>
    </recommendedName>
</protein>
<feature type="transmembrane region" description="Helical" evidence="8">
    <location>
        <begin position="150"/>
        <end position="168"/>
    </location>
</feature>
<dbReference type="GO" id="GO:0072659">
    <property type="term" value="P:protein localization to plasma membrane"/>
    <property type="evidence" value="ECO:0007669"/>
    <property type="project" value="TreeGrafter"/>
</dbReference>